<dbReference type="RefSeq" id="WP_268589541.1">
    <property type="nucleotide sequence ID" value="NZ_JAMDNE010000114.1"/>
</dbReference>
<dbReference type="EMBL" id="JARQGV010000004">
    <property type="protein sequence ID" value="MDT2252632.1"/>
    <property type="molecule type" value="Genomic_DNA"/>
</dbReference>
<gene>
    <name evidence="1" type="ORF">P7H09_15550</name>
</gene>
<reference evidence="1" key="2">
    <citation type="submission" date="2023-03" db="EMBL/GenBank/DDBJ databases">
        <authorList>
            <person name="Obshta O."/>
            <person name="Zabrodski M.W."/>
            <person name="Soomro T."/>
            <person name="Wilson G."/>
            <person name="Masood F."/>
            <person name="Thebeau J."/>
            <person name="Bezerra Da Silva M.C."/>
            <person name="Raza F."/>
            <person name="Biganski S."/>
            <person name="Jose M."/>
            <person name="Camilli M."/>
            <person name="Kozii I.V."/>
            <person name="Kozii R.V."/>
            <person name="Simko E."/>
            <person name="Wood S.C."/>
        </authorList>
    </citation>
    <scope>NUCLEOTIDE SEQUENCE</scope>
    <source>
        <strain evidence="1">PL001</strain>
    </source>
</reference>
<sequence>MSKLFQFLDGSWLTLALEAIHLFFKKDTYLLPEGSDHMYIVDKAEVELLNQTQFADMLREAGFRYDRRKINVYYKRGKLPPEDKKIGGKVYWFIDTVEQYIQDLLKATGTEKR</sequence>
<evidence type="ECO:0000313" key="2">
    <source>
        <dbReference type="Proteomes" id="UP001259239"/>
    </source>
</evidence>
<comment type="caution">
    <text evidence="1">The sequence shown here is derived from an EMBL/GenBank/DDBJ whole genome shotgun (WGS) entry which is preliminary data.</text>
</comment>
<accession>A0AAP5JVQ7</accession>
<dbReference type="AlphaFoldDB" id="A0AAP5JVQ7"/>
<name>A0AAP5JVQ7_9BACL</name>
<evidence type="ECO:0000313" key="1">
    <source>
        <dbReference type="EMBL" id="MDT2252632.1"/>
    </source>
</evidence>
<protein>
    <submittedName>
        <fullName evidence="1">Uncharacterized protein</fullName>
    </submittedName>
</protein>
<organism evidence="1 2">
    <name type="scientific">Paenibacillus larvae</name>
    <dbReference type="NCBI Taxonomy" id="1464"/>
    <lineage>
        <taxon>Bacteria</taxon>
        <taxon>Bacillati</taxon>
        <taxon>Bacillota</taxon>
        <taxon>Bacilli</taxon>
        <taxon>Bacillales</taxon>
        <taxon>Paenibacillaceae</taxon>
        <taxon>Paenibacillus</taxon>
    </lineage>
</organism>
<dbReference type="Proteomes" id="UP001259239">
    <property type="component" value="Unassembled WGS sequence"/>
</dbReference>
<reference evidence="1" key="1">
    <citation type="journal article" date="2023" name="J. Vet. Diagn. Invest.">
        <title>Oxytetracycline-resistant Paenibacillus larvae identified in commercial beekeeping operations in Saskatchewan using pooled honey sampling.</title>
        <authorList>
            <person name="Obshta O."/>
            <person name="Zabrodski M.W."/>
            <person name="Soomro T."/>
            <person name="Wilson G."/>
            <person name="Masood F."/>
            <person name="Thebeau J."/>
            <person name="Silva M.C.B."/>
            <person name="Biganski S."/>
            <person name="Kozii I.V."/>
            <person name="Koziy R.V."/>
            <person name="Raza M.F."/>
            <person name="Jose M.S."/>
            <person name="Simko E."/>
            <person name="Wood S.C."/>
        </authorList>
    </citation>
    <scope>NUCLEOTIDE SEQUENCE</scope>
    <source>
        <strain evidence="1">PL001</strain>
    </source>
</reference>
<proteinExistence type="predicted"/>